<sequence precursor="true">MSPFPRLSAIALSVSIALVSPALAQDRAQSLADIRQELSMLYVEVQKLKTELSTTGAGSIATGSGSLTERVATIESELSRLTGQTEQLQFRIDSIVKDGTNRIGDLEFRLVELEGGDVSKLGETSTLGGGEVPAAPATAPAPAQPLTTEMAVGEKQDFEAAGAALEAGDFDQAAALYETFIETYPGGPLTAEAHFQRGEALTGKGDIKSAARSYLNAFSGAPNSDRAPDALFRLGNALGALGQTSEACATLAEVGKRFPGTPAVEDAAAARASLGCQ</sequence>
<evidence type="ECO:0000313" key="3">
    <source>
        <dbReference type="EMBL" id="SEW09142.1"/>
    </source>
</evidence>
<dbReference type="EMBL" id="FOJB01000001">
    <property type="protein sequence ID" value="SEW09142.1"/>
    <property type="molecule type" value="Genomic_DNA"/>
</dbReference>
<feature type="signal peptide" evidence="1">
    <location>
        <begin position="1"/>
        <end position="24"/>
    </location>
</feature>
<keyword evidence="1" id="KW-0732">Signal</keyword>
<dbReference type="HAMAP" id="MF_02066">
    <property type="entry name" value="CpoB"/>
    <property type="match status" value="1"/>
</dbReference>
<dbReference type="Pfam" id="PF13174">
    <property type="entry name" value="TPR_6"/>
    <property type="match status" value="1"/>
</dbReference>
<dbReference type="InterPro" id="IPR011990">
    <property type="entry name" value="TPR-like_helical_dom_sf"/>
</dbReference>
<dbReference type="SUPFAM" id="SSF48452">
    <property type="entry name" value="TPR-like"/>
    <property type="match status" value="1"/>
</dbReference>
<dbReference type="GO" id="GO:0043093">
    <property type="term" value="P:FtsZ-dependent cytokinesis"/>
    <property type="evidence" value="ECO:0007669"/>
    <property type="project" value="UniProtKB-UniRule"/>
</dbReference>
<keyword evidence="1" id="KW-0574">Periplasm</keyword>
<dbReference type="NCBIfam" id="TIGR02795">
    <property type="entry name" value="tol_pal_ybgF"/>
    <property type="match status" value="1"/>
</dbReference>
<reference evidence="3 4" key="1">
    <citation type="submission" date="2016-10" db="EMBL/GenBank/DDBJ databases">
        <authorList>
            <person name="de Groot N.N."/>
        </authorList>
    </citation>
    <scope>NUCLEOTIDE SEQUENCE [LARGE SCALE GENOMIC DNA]</scope>
    <source>
        <strain evidence="3 4">DSM 29439</strain>
    </source>
</reference>
<dbReference type="RefSeq" id="WP_091432121.1">
    <property type="nucleotide sequence ID" value="NZ_FOJB01000001.1"/>
</dbReference>
<dbReference type="InterPro" id="IPR019734">
    <property type="entry name" value="TPR_rpt"/>
</dbReference>
<dbReference type="GO" id="GO:0030288">
    <property type="term" value="C:outer membrane-bounded periplasmic space"/>
    <property type="evidence" value="ECO:0007669"/>
    <property type="project" value="UniProtKB-UniRule"/>
</dbReference>
<dbReference type="AlphaFoldDB" id="A0A1I0P4M7"/>
<name>A0A1I0P4M7_9RHOB</name>
<evidence type="ECO:0000313" key="4">
    <source>
        <dbReference type="Proteomes" id="UP000199650"/>
    </source>
</evidence>
<accession>A0A1I0P4M7</accession>
<dbReference type="InterPro" id="IPR034706">
    <property type="entry name" value="CpoB"/>
</dbReference>
<protein>
    <recommendedName>
        <fullName evidence="1">Cell division coordinator CpoB</fullName>
    </recommendedName>
</protein>
<keyword evidence="4" id="KW-1185">Reference proteome</keyword>
<dbReference type="Gene3D" id="1.25.40.10">
    <property type="entry name" value="Tetratricopeptide repeat domain"/>
    <property type="match status" value="1"/>
</dbReference>
<feature type="chain" id="PRO_5011802752" description="Cell division coordinator CpoB" evidence="1">
    <location>
        <begin position="25"/>
        <end position="277"/>
    </location>
</feature>
<organism evidence="3 4">
    <name type="scientific">Aliiroseovarius sediminilitoris</name>
    <dbReference type="NCBI Taxonomy" id="1173584"/>
    <lineage>
        <taxon>Bacteria</taxon>
        <taxon>Pseudomonadati</taxon>
        <taxon>Pseudomonadota</taxon>
        <taxon>Alphaproteobacteria</taxon>
        <taxon>Rhodobacterales</taxon>
        <taxon>Paracoccaceae</taxon>
        <taxon>Aliiroseovarius</taxon>
    </lineage>
</organism>
<feature type="compositionally biased region" description="Low complexity" evidence="2">
    <location>
        <begin position="133"/>
        <end position="142"/>
    </location>
</feature>
<comment type="subcellular location">
    <subcellularLocation>
        <location evidence="1">Periplasm</location>
    </subcellularLocation>
</comment>
<dbReference type="Pfam" id="PF13432">
    <property type="entry name" value="TPR_16"/>
    <property type="match status" value="1"/>
</dbReference>
<comment type="function">
    <text evidence="1">Mediates coordination of peptidoglycan synthesis and outer membrane constriction during cell division.</text>
</comment>
<feature type="region of interest" description="Disordered" evidence="2">
    <location>
        <begin position="121"/>
        <end position="142"/>
    </location>
</feature>
<keyword evidence="1" id="KW-0132">Cell division</keyword>
<dbReference type="OrthoDB" id="9763909at2"/>
<dbReference type="Proteomes" id="UP000199650">
    <property type="component" value="Unassembled WGS sequence"/>
</dbReference>
<gene>
    <name evidence="1" type="primary">cpoB</name>
    <name evidence="3" type="ORF">SAMN05444851_1340</name>
</gene>
<evidence type="ECO:0000256" key="2">
    <source>
        <dbReference type="SAM" id="MobiDB-lite"/>
    </source>
</evidence>
<proteinExistence type="inferred from homology"/>
<dbReference type="STRING" id="1173584.SAMN05444851_1340"/>
<comment type="similarity">
    <text evidence="1">Belongs to the CpoB family.</text>
</comment>
<evidence type="ECO:0000256" key="1">
    <source>
        <dbReference type="HAMAP-Rule" id="MF_02066"/>
    </source>
</evidence>
<keyword evidence="1" id="KW-0131">Cell cycle</keyword>
<dbReference type="InterPro" id="IPR014162">
    <property type="entry name" value="CpoB_C"/>
</dbReference>